<evidence type="ECO:0000313" key="1">
    <source>
        <dbReference type="EMBL" id="CAE8652337.1"/>
    </source>
</evidence>
<gene>
    <name evidence="1" type="ORF">PGLA2088_LOCUS9622</name>
</gene>
<proteinExistence type="predicted"/>
<reference evidence="1" key="1">
    <citation type="submission" date="2021-02" db="EMBL/GenBank/DDBJ databases">
        <authorList>
            <person name="Dougan E. K."/>
            <person name="Rhodes N."/>
            <person name="Thang M."/>
            <person name="Chan C."/>
        </authorList>
    </citation>
    <scope>NUCLEOTIDE SEQUENCE</scope>
</reference>
<sequence>MLWALAQIQSQLTMIWDDLFYWICCGPYHDFRSDQVVAQLADTNLLHSSLQEALLDQQAPDKVTRFETDQRKQETKHNNRMDCCKSTSCDHNSSAMSCSMLTGIAPLLLPFFLWRLFSSADDAARDSTLESRAAATCDRRLKTLPCNSGLISR</sequence>
<organism evidence="1 2">
    <name type="scientific">Polarella glacialis</name>
    <name type="common">Dinoflagellate</name>
    <dbReference type="NCBI Taxonomy" id="89957"/>
    <lineage>
        <taxon>Eukaryota</taxon>
        <taxon>Sar</taxon>
        <taxon>Alveolata</taxon>
        <taxon>Dinophyceae</taxon>
        <taxon>Suessiales</taxon>
        <taxon>Suessiaceae</taxon>
        <taxon>Polarella</taxon>
    </lineage>
</organism>
<protein>
    <submittedName>
        <fullName evidence="1">Uncharacterized protein</fullName>
    </submittedName>
</protein>
<name>A0A813ILW0_POLGL</name>
<dbReference type="AlphaFoldDB" id="A0A813ILW0"/>
<accession>A0A813ILW0</accession>
<evidence type="ECO:0000313" key="2">
    <source>
        <dbReference type="Proteomes" id="UP000626109"/>
    </source>
</evidence>
<dbReference type="Proteomes" id="UP000626109">
    <property type="component" value="Unassembled WGS sequence"/>
</dbReference>
<comment type="caution">
    <text evidence="1">The sequence shown here is derived from an EMBL/GenBank/DDBJ whole genome shotgun (WGS) entry which is preliminary data.</text>
</comment>
<dbReference type="EMBL" id="CAJNNW010010675">
    <property type="protein sequence ID" value="CAE8652337.1"/>
    <property type="molecule type" value="Genomic_DNA"/>
</dbReference>